<dbReference type="GO" id="GO:0005634">
    <property type="term" value="C:nucleus"/>
    <property type="evidence" value="ECO:0007669"/>
    <property type="project" value="TreeGrafter"/>
</dbReference>
<dbReference type="GO" id="GO:0000209">
    <property type="term" value="P:protein polyubiquitination"/>
    <property type="evidence" value="ECO:0007669"/>
    <property type="project" value="TreeGrafter"/>
</dbReference>
<dbReference type="InterPro" id="IPR002004">
    <property type="entry name" value="PABP_HYD_C"/>
</dbReference>
<organism evidence="5">
    <name type="scientific">Onchocerca flexuosa</name>
    <dbReference type="NCBI Taxonomy" id="387005"/>
    <lineage>
        <taxon>Eukaryota</taxon>
        <taxon>Metazoa</taxon>
        <taxon>Ecdysozoa</taxon>
        <taxon>Nematoda</taxon>
        <taxon>Chromadorea</taxon>
        <taxon>Rhabditida</taxon>
        <taxon>Spirurina</taxon>
        <taxon>Spiruromorpha</taxon>
        <taxon>Filarioidea</taxon>
        <taxon>Onchocercidae</taxon>
        <taxon>Onchocerca</taxon>
    </lineage>
</organism>
<sequence length="348" mass="38095">MTEACLRTEIHNNNGIERDKHEMIAQTIRQLNVHYSRRVSNSSSVNSTQNNNADSSREFGSIRSVRLINLSWASASNKDDSDAPPLACHKVKVTFKNEPGEGSGVARSFYAAIADAFLTMKRLPTETQVLAAFGSLPADIPPSSGNRGSGRGSYRDRSAILLNSLSMAGRRRSLRNRYTLSVSSPSYYSRHQPHLNEPSGDVEPAVPSNIDNLATSQAPSAWEPERETLGERLLARVRAIRPIFEQYVRTSDTYLQSLQLCNKITGMLLDLQPHQLITILASEELLRAQVEEASEMIQAAGLGNSDGDRANELAPSNRGQPASTKTGPIARASSTPNLNCTNLKCVVY</sequence>
<dbReference type="GO" id="GO:0034450">
    <property type="term" value="F:ubiquitin-ubiquitin ligase activity"/>
    <property type="evidence" value="ECO:0007669"/>
    <property type="project" value="TreeGrafter"/>
</dbReference>
<dbReference type="WBParaSite" id="OFLC_0000296701-mRNA-1">
    <property type="protein sequence ID" value="OFLC_0000296701-mRNA-1"/>
    <property type="gene ID" value="OFLC_0000296701"/>
</dbReference>
<dbReference type="GO" id="GO:0090263">
    <property type="term" value="P:positive regulation of canonical Wnt signaling pathway"/>
    <property type="evidence" value="ECO:0007669"/>
    <property type="project" value="TreeGrafter"/>
</dbReference>
<reference evidence="3 4" key="2">
    <citation type="submission" date="2018-11" db="EMBL/GenBank/DDBJ databases">
        <authorList>
            <consortium name="Pathogen Informatics"/>
        </authorList>
    </citation>
    <scope>NUCLEOTIDE SEQUENCE [LARGE SCALE GENOMIC DNA]</scope>
</reference>
<feature type="domain" description="PABC" evidence="2">
    <location>
        <begin position="209"/>
        <end position="302"/>
    </location>
</feature>
<dbReference type="PANTHER" id="PTHR46276">
    <property type="entry name" value="E3 UBIQUITIN-PROTEIN LIGASE UBR5"/>
    <property type="match status" value="1"/>
</dbReference>
<feature type="compositionally biased region" description="Polar residues" evidence="1">
    <location>
        <begin position="317"/>
        <end position="333"/>
    </location>
</feature>
<dbReference type="AlphaFoldDB" id="A0A183H657"/>
<feature type="region of interest" description="Disordered" evidence="1">
    <location>
        <begin position="184"/>
        <end position="226"/>
    </location>
</feature>
<evidence type="ECO:0000313" key="5">
    <source>
        <dbReference type="WBParaSite" id="OFLC_0000296701-mRNA-1"/>
    </source>
</evidence>
<evidence type="ECO:0000259" key="2">
    <source>
        <dbReference type="PROSITE" id="PS51309"/>
    </source>
</evidence>
<reference evidence="5" key="1">
    <citation type="submission" date="2016-06" db="UniProtKB">
        <authorList>
            <consortium name="WormBaseParasite"/>
        </authorList>
    </citation>
    <scope>IDENTIFICATION</scope>
</reference>
<feature type="compositionally biased region" description="Polar residues" evidence="1">
    <location>
        <begin position="209"/>
        <end position="219"/>
    </location>
</feature>
<accession>A0A183H657</accession>
<dbReference type="GO" id="GO:0005737">
    <property type="term" value="C:cytoplasm"/>
    <property type="evidence" value="ECO:0007669"/>
    <property type="project" value="TreeGrafter"/>
</dbReference>
<evidence type="ECO:0000256" key="1">
    <source>
        <dbReference type="SAM" id="MobiDB-lite"/>
    </source>
</evidence>
<feature type="region of interest" description="Disordered" evidence="1">
    <location>
        <begin position="301"/>
        <end position="333"/>
    </location>
</feature>
<dbReference type="PANTHER" id="PTHR46276:SF1">
    <property type="entry name" value="E3 UBIQUITIN-PROTEIN LIGASE UBR5"/>
    <property type="match status" value="1"/>
</dbReference>
<dbReference type="Pfam" id="PF00658">
    <property type="entry name" value="MLLE"/>
    <property type="match status" value="1"/>
</dbReference>
<name>A0A183H657_9BILA</name>
<dbReference type="SMART" id="SM00517">
    <property type="entry name" value="PolyA"/>
    <property type="match status" value="1"/>
</dbReference>
<dbReference type="PROSITE" id="PS51309">
    <property type="entry name" value="PABC"/>
    <property type="match status" value="1"/>
</dbReference>
<proteinExistence type="predicted"/>
<protein>
    <submittedName>
        <fullName evidence="5">PABC domain-containing protein</fullName>
    </submittedName>
</protein>
<dbReference type="Proteomes" id="UP000267606">
    <property type="component" value="Unassembled WGS sequence"/>
</dbReference>
<dbReference type="InterPro" id="IPR036053">
    <property type="entry name" value="PABP-dom"/>
</dbReference>
<keyword evidence="4" id="KW-1185">Reference proteome</keyword>
<evidence type="ECO:0000313" key="3">
    <source>
        <dbReference type="EMBL" id="VDO34831.1"/>
    </source>
</evidence>
<gene>
    <name evidence="3" type="ORF">OFLC_LOCUS2968</name>
</gene>
<evidence type="ECO:0000313" key="4">
    <source>
        <dbReference type="Proteomes" id="UP000267606"/>
    </source>
</evidence>
<dbReference type="GO" id="GO:0003723">
    <property type="term" value="F:RNA binding"/>
    <property type="evidence" value="ECO:0007669"/>
    <property type="project" value="InterPro"/>
</dbReference>
<dbReference type="STRING" id="387005.A0A183H657"/>
<dbReference type="Gene3D" id="1.10.1900.10">
    <property type="entry name" value="c-terminal domain of poly(a) binding protein"/>
    <property type="match status" value="1"/>
</dbReference>
<dbReference type="EMBL" id="UZAJ01001852">
    <property type="protein sequence ID" value="VDO34831.1"/>
    <property type="molecule type" value="Genomic_DNA"/>
</dbReference>
<dbReference type="SUPFAM" id="SSF63570">
    <property type="entry name" value="PABC (PABP) domain"/>
    <property type="match status" value="1"/>
</dbReference>